<dbReference type="SUPFAM" id="SSF141371">
    <property type="entry name" value="PilZ domain-like"/>
    <property type="match status" value="1"/>
</dbReference>
<dbReference type="InterPro" id="IPR010982">
    <property type="entry name" value="Lambda_DNA-bd_dom_sf"/>
</dbReference>
<dbReference type="Proteomes" id="UP001240639">
    <property type="component" value="Unassembled WGS sequence"/>
</dbReference>
<dbReference type="Gene3D" id="2.40.10.220">
    <property type="entry name" value="predicted glycosyltransferase like domains"/>
    <property type="match status" value="1"/>
</dbReference>
<dbReference type="EMBL" id="JAVAIM010000001">
    <property type="protein sequence ID" value="MDP4575961.1"/>
    <property type="molecule type" value="Genomic_DNA"/>
</dbReference>
<dbReference type="CDD" id="cd00093">
    <property type="entry name" value="HTH_XRE"/>
    <property type="match status" value="1"/>
</dbReference>
<sequence>MTVGRGAQSRSSARYTLQLPISIISGEGAELPGSILNLSREGCLLSTLEYLLPGQSINMKITLRDEYPIEATVAWSSDTLYGCTFATPLSEDHLSDILRVNSVSPTEVTSSESVLAKLPEALLAARQASGYTTTELARHLGVSRPTLWAWESGRATPSHDNQQSVLDFLKRSQFAGVEMRESIVAPDNGTNVFFQETIAASRRDLAHKLGLDEDQIRISIKF</sequence>
<dbReference type="PROSITE" id="PS50943">
    <property type="entry name" value="HTH_CROC1"/>
    <property type="match status" value="1"/>
</dbReference>
<evidence type="ECO:0000313" key="3">
    <source>
        <dbReference type="Proteomes" id="UP001240639"/>
    </source>
</evidence>
<accession>A0ABT9HS32</accession>
<gene>
    <name evidence="2" type="ORF">Q9K02_12485</name>
</gene>
<dbReference type="Pfam" id="PF13560">
    <property type="entry name" value="HTH_31"/>
    <property type="match status" value="1"/>
</dbReference>
<evidence type="ECO:0000313" key="2">
    <source>
        <dbReference type="EMBL" id="MDP4575961.1"/>
    </source>
</evidence>
<feature type="domain" description="HTH cro/C1-type" evidence="1">
    <location>
        <begin position="122"/>
        <end position="177"/>
    </location>
</feature>
<reference evidence="2 3" key="1">
    <citation type="submission" date="2023-08" db="EMBL/GenBank/DDBJ databases">
        <title>genomic of G39.</title>
        <authorList>
            <person name="Wang Y."/>
        </authorList>
    </citation>
    <scope>NUCLEOTIDE SEQUENCE [LARGE SCALE GENOMIC DNA]</scope>
    <source>
        <strain evidence="2 3">G39</strain>
    </source>
</reference>
<dbReference type="SUPFAM" id="SSF47413">
    <property type="entry name" value="lambda repressor-like DNA-binding domains"/>
    <property type="match status" value="1"/>
</dbReference>
<dbReference type="Gene3D" id="1.10.260.40">
    <property type="entry name" value="lambda repressor-like DNA-binding domains"/>
    <property type="match status" value="1"/>
</dbReference>
<evidence type="ECO:0000259" key="1">
    <source>
        <dbReference type="PROSITE" id="PS50943"/>
    </source>
</evidence>
<keyword evidence="3" id="KW-1185">Reference proteome</keyword>
<dbReference type="RefSeq" id="WP_305933191.1">
    <property type="nucleotide sequence ID" value="NZ_JAVAIM010000001.1"/>
</dbReference>
<organism evidence="2 3">
    <name type="scientific">Qipengyuania profundimaris</name>
    <dbReference type="NCBI Taxonomy" id="3067652"/>
    <lineage>
        <taxon>Bacteria</taxon>
        <taxon>Pseudomonadati</taxon>
        <taxon>Pseudomonadota</taxon>
        <taxon>Alphaproteobacteria</taxon>
        <taxon>Sphingomonadales</taxon>
        <taxon>Erythrobacteraceae</taxon>
        <taxon>Qipengyuania</taxon>
    </lineage>
</organism>
<name>A0ABT9HS32_9SPHN</name>
<proteinExistence type="predicted"/>
<dbReference type="Pfam" id="PF07238">
    <property type="entry name" value="PilZ"/>
    <property type="match status" value="1"/>
</dbReference>
<dbReference type="InterPro" id="IPR001387">
    <property type="entry name" value="Cro/C1-type_HTH"/>
</dbReference>
<protein>
    <submittedName>
        <fullName evidence="2">PilZ domain-containing protein</fullName>
    </submittedName>
</protein>
<comment type="caution">
    <text evidence="2">The sequence shown here is derived from an EMBL/GenBank/DDBJ whole genome shotgun (WGS) entry which is preliminary data.</text>
</comment>
<dbReference type="InterPro" id="IPR009875">
    <property type="entry name" value="PilZ_domain"/>
</dbReference>